<protein>
    <submittedName>
        <fullName evidence="1">Uncharacterized protein</fullName>
    </submittedName>
</protein>
<proteinExistence type="predicted"/>
<keyword evidence="2" id="KW-1185">Reference proteome</keyword>
<dbReference type="EMBL" id="JARIHO010000028">
    <property type="protein sequence ID" value="KAJ7339140.1"/>
    <property type="molecule type" value="Genomic_DNA"/>
</dbReference>
<evidence type="ECO:0000313" key="2">
    <source>
        <dbReference type="Proteomes" id="UP001218218"/>
    </source>
</evidence>
<organism evidence="1 2">
    <name type="scientific">Mycena albidolilacea</name>
    <dbReference type="NCBI Taxonomy" id="1033008"/>
    <lineage>
        <taxon>Eukaryota</taxon>
        <taxon>Fungi</taxon>
        <taxon>Dikarya</taxon>
        <taxon>Basidiomycota</taxon>
        <taxon>Agaricomycotina</taxon>
        <taxon>Agaricomycetes</taxon>
        <taxon>Agaricomycetidae</taxon>
        <taxon>Agaricales</taxon>
        <taxon>Marasmiineae</taxon>
        <taxon>Mycenaceae</taxon>
        <taxon>Mycena</taxon>
    </lineage>
</organism>
<accession>A0AAD6ZTN6</accession>
<comment type="caution">
    <text evidence="1">The sequence shown here is derived from an EMBL/GenBank/DDBJ whole genome shotgun (WGS) entry which is preliminary data.</text>
</comment>
<dbReference type="AlphaFoldDB" id="A0AAD6ZTN6"/>
<name>A0AAD6ZTN6_9AGAR</name>
<evidence type="ECO:0000313" key="1">
    <source>
        <dbReference type="EMBL" id="KAJ7339140.1"/>
    </source>
</evidence>
<gene>
    <name evidence="1" type="ORF">DFH08DRAFT_964184</name>
</gene>
<reference evidence="1" key="1">
    <citation type="submission" date="2023-03" db="EMBL/GenBank/DDBJ databases">
        <title>Massive genome expansion in bonnet fungi (Mycena s.s.) driven by repeated elements and novel gene families across ecological guilds.</title>
        <authorList>
            <consortium name="Lawrence Berkeley National Laboratory"/>
            <person name="Harder C.B."/>
            <person name="Miyauchi S."/>
            <person name="Viragh M."/>
            <person name="Kuo A."/>
            <person name="Thoen E."/>
            <person name="Andreopoulos B."/>
            <person name="Lu D."/>
            <person name="Skrede I."/>
            <person name="Drula E."/>
            <person name="Henrissat B."/>
            <person name="Morin E."/>
            <person name="Kohler A."/>
            <person name="Barry K."/>
            <person name="LaButti K."/>
            <person name="Morin E."/>
            <person name="Salamov A."/>
            <person name="Lipzen A."/>
            <person name="Mereny Z."/>
            <person name="Hegedus B."/>
            <person name="Baldrian P."/>
            <person name="Stursova M."/>
            <person name="Weitz H."/>
            <person name="Taylor A."/>
            <person name="Grigoriev I.V."/>
            <person name="Nagy L.G."/>
            <person name="Martin F."/>
            <person name="Kauserud H."/>
        </authorList>
    </citation>
    <scope>NUCLEOTIDE SEQUENCE</scope>
    <source>
        <strain evidence="1">CBHHK002</strain>
    </source>
</reference>
<sequence>MNKAVHIEWARMRARAMRWAEEVDLLEEEMRRTCQSLVWREEWWKVKVDRRGLPEGPQHEGEMVYMLRQAGIQAALTEDFMKEWTGRGWGSG</sequence>
<dbReference type="Proteomes" id="UP001218218">
    <property type="component" value="Unassembled WGS sequence"/>
</dbReference>